<sequence>MERFLDSTFNHCLFVLFLSAYLSSLSLAQYEHWPQQPGSPPSPPQQPTDVPRIQVRLAGNKRKHNEGRIEVFYNGEWGTVCDDDFSIHSANVVCRQLGYVEAVSWIPSSKYGKGEGRIWLDNVYCTGKETTLAMCTSNGWGVSDCKHTEDVGVVCSERRIPGFKFDDSLLNQIENINIQVEDVRIQPVLSSSRKRLPITEGYVEVKEGGVWKQICDRNWNTKNSRVICGMFGFPGEKKYNVNAYRMTAIRKKHRYWPYSVDCKGTEAHLSSCKVGNRISTAFGGNITCVNGMPAVVSCVPGRAFAPGSRTGFRKAFRQEHPLVRLKGGAKTGEGRVEVLKNREWGTICHDQWSLVAASVVCRELGFGSAQEAISGARLGQGLGLIHLNEVECLGYEKSITDCKFTTDTQRCSHEEDASVRCNVPAMGFQNQIRLSGGRIPSEGRVEVLRNYNGTLKWGAVCSDNWGTLEAMVVCRQLNLGYAEHAFQETWYWQGDGSSDQVVMSGVKCSGTEMALSHCRHHTHVNCPKGGGRYAAGVSCTEAAADLYVNAKEVEYTSYLEDRPMYMLQCALEENCLASTAVNTSVTTGYRRLLRFSSQIHNVGQADFRPRHGRHAWIWHECHRHYHSMEVFTHYDLLDLNGTKVAEGNKASFCLEDSECAPGIQRQYGCANFGEQGITVGCYDVYRHDIDCQWIDVTDVPPGEYIFVIHVNPQQDVAECDHSNNIMKCQCRLSAERVWMFNCHIADSFSEAIEEKFNHFKGLMTNLVPTR</sequence>
<comment type="subcellular location">
    <subcellularLocation>
        <location evidence="4">Chromosome</location>
    </subcellularLocation>
    <subcellularLocation>
        <location evidence="3">Endoplasmic reticulum</location>
    </subcellularLocation>
    <subcellularLocation>
        <location evidence="2">Nucleus</location>
    </subcellularLocation>
    <subcellularLocation>
        <location evidence="5">Secreted</location>
        <location evidence="5">Extracellular space</location>
        <location evidence="5">Extracellular matrix</location>
        <location evidence="5">Basement membrane</location>
    </subcellularLocation>
</comment>
<evidence type="ECO:0000256" key="27">
    <source>
        <dbReference type="ARBA" id="ARBA00047861"/>
    </source>
</evidence>
<keyword evidence="7" id="KW-0158">Chromosome</keyword>
<comment type="similarity">
    <text evidence="6 29">Belongs to the lysyl oxidase family.</text>
</comment>
<feature type="disulfide bond" evidence="28">
    <location>
        <begin position="81"/>
        <end position="145"/>
    </location>
</feature>
<evidence type="ECO:0000256" key="17">
    <source>
        <dbReference type="ARBA" id="ARBA00022837"/>
    </source>
</evidence>
<comment type="function">
    <text evidence="29">Mediates the post-translational oxidative deamination of lysine residues on target proteins leading to the formation of deaminated lysine (allysine).</text>
</comment>
<evidence type="ECO:0000256" key="25">
    <source>
        <dbReference type="ARBA" id="ARBA00023180"/>
    </source>
</evidence>
<dbReference type="GeneID" id="107107293"/>
<evidence type="ECO:0000256" key="24">
    <source>
        <dbReference type="ARBA" id="ARBA00023163"/>
    </source>
</evidence>
<evidence type="ECO:0000256" key="9">
    <source>
        <dbReference type="ARBA" id="ARBA00022491"/>
    </source>
</evidence>
<dbReference type="PANTHER" id="PTHR45817:SF1">
    <property type="entry name" value="LYSYL OXIDASE HOMOLOG 2"/>
    <property type="match status" value="1"/>
</dbReference>
<dbReference type="Proteomes" id="UP000694871">
    <property type="component" value="Unplaced"/>
</dbReference>
<evidence type="ECO:0000256" key="3">
    <source>
        <dbReference type="ARBA" id="ARBA00004240"/>
    </source>
</evidence>
<dbReference type="InterPro" id="IPR001190">
    <property type="entry name" value="SRCR"/>
</dbReference>
<dbReference type="RefSeq" id="XP_015263061.1">
    <property type="nucleotide sequence ID" value="XM_015407575.1"/>
</dbReference>
<protein>
    <recommendedName>
        <fullName evidence="29">Lysyl oxidase homolog</fullName>
        <ecNumber evidence="29">1.4.3.13</ecNumber>
    </recommendedName>
</protein>
<evidence type="ECO:0000256" key="12">
    <source>
        <dbReference type="ARBA" id="ARBA00022723"/>
    </source>
</evidence>
<evidence type="ECO:0000256" key="1">
    <source>
        <dbReference type="ARBA" id="ARBA00001935"/>
    </source>
</evidence>
<evidence type="ECO:0000256" key="19">
    <source>
        <dbReference type="ARBA" id="ARBA00022869"/>
    </source>
</evidence>
<dbReference type="Gene3D" id="3.10.250.10">
    <property type="entry name" value="SRCR-like domain"/>
    <property type="match status" value="4"/>
</dbReference>
<keyword evidence="21 29" id="KW-0186">Copper</keyword>
<feature type="domain" description="SRCR" evidence="31">
    <location>
        <begin position="55"/>
        <end position="156"/>
    </location>
</feature>
<evidence type="ECO:0000256" key="8">
    <source>
        <dbReference type="ARBA" id="ARBA00022477"/>
    </source>
</evidence>
<keyword evidence="25" id="KW-0325">Glycoprotein</keyword>
<dbReference type="SMART" id="SM00202">
    <property type="entry name" value="SR"/>
    <property type="match status" value="4"/>
</dbReference>
<keyword evidence="15 29" id="KW-0801">TPQ</keyword>
<dbReference type="PROSITE" id="PS50287">
    <property type="entry name" value="SRCR_2"/>
    <property type="match status" value="4"/>
</dbReference>
<reference evidence="33" key="1">
    <citation type="submission" date="2025-08" db="UniProtKB">
        <authorList>
            <consortium name="RefSeq"/>
        </authorList>
    </citation>
    <scope>IDENTIFICATION</scope>
</reference>
<evidence type="ECO:0000256" key="14">
    <source>
        <dbReference type="ARBA" id="ARBA00022737"/>
    </source>
</evidence>
<keyword evidence="32" id="KW-1185">Reference proteome</keyword>
<evidence type="ECO:0000313" key="33">
    <source>
        <dbReference type="RefSeq" id="XP_015263061.1"/>
    </source>
</evidence>
<keyword evidence="19" id="KW-0084">Basement membrane</keyword>
<evidence type="ECO:0000256" key="4">
    <source>
        <dbReference type="ARBA" id="ARBA00004286"/>
    </source>
</evidence>
<keyword evidence="18" id="KW-0156">Chromatin regulator</keyword>
<dbReference type="PRINTS" id="PR00074">
    <property type="entry name" value="LYSYLOXIDASE"/>
</dbReference>
<evidence type="ECO:0000256" key="21">
    <source>
        <dbReference type="ARBA" id="ARBA00023008"/>
    </source>
</evidence>
<accession>A0ABM1JNM4</accession>
<dbReference type="PROSITE" id="PS00420">
    <property type="entry name" value="SRCR_1"/>
    <property type="match status" value="1"/>
</dbReference>
<keyword evidence="12 29" id="KW-0479">Metal-binding</keyword>
<keyword evidence="20 29" id="KW-0560">Oxidoreductase</keyword>
<feature type="signal peptide" evidence="30">
    <location>
        <begin position="1"/>
        <end position="28"/>
    </location>
</feature>
<dbReference type="Pfam" id="PF01186">
    <property type="entry name" value="Lysyl_oxidase"/>
    <property type="match status" value="1"/>
</dbReference>
<keyword evidence="14" id="KW-0677">Repeat</keyword>
<keyword evidence="17" id="KW-0106">Calcium</keyword>
<evidence type="ECO:0000256" key="5">
    <source>
        <dbReference type="ARBA" id="ARBA00004302"/>
    </source>
</evidence>
<keyword evidence="23 28" id="KW-1015">Disulfide bond</keyword>
<keyword evidence="13 30" id="KW-0732">Signal</keyword>
<dbReference type="SUPFAM" id="SSF56487">
    <property type="entry name" value="SRCR-like"/>
    <property type="match status" value="4"/>
</dbReference>
<evidence type="ECO:0000256" key="28">
    <source>
        <dbReference type="PROSITE-ProRule" id="PRU00196"/>
    </source>
</evidence>
<evidence type="ECO:0000256" key="18">
    <source>
        <dbReference type="ARBA" id="ARBA00022853"/>
    </source>
</evidence>
<feature type="disulfide bond" evidence="28">
    <location>
        <begin position="392"/>
        <end position="402"/>
    </location>
</feature>
<keyword evidence="26" id="KW-0539">Nucleus</keyword>
<evidence type="ECO:0000256" key="23">
    <source>
        <dbReference type="ARBA" id="ARBA00023157"/>
    </source>
</evidence>
<keyword evidence="10 29" id="KW-0964">Secreted</keyword>
<evidence type="ECO:0000256" key="11">
    <source>
        <dbReference type="ARBA" id="ARBA00022530"/>
    </source>
</evidence>
<evidence type="ECO:0000256" key="13">
    <source>
        <dbReference type="ARBA" id="ARBA00022729"/>
    </source>
</evidence>
<evidence type="ECO:0000256" key="6">
    <source>
        <dbReference type="ARBA" id="ARBA00007492"/>
    </source>
</evidence>
<keyword evidence="22" id="KW-0805">Transcription regulation</keyword>
<dbReference type="PANTHER" id="PTHR45817">
    <property type="entry name" value="LYSYL OXIDASE-LIKE-RELATED"/>
    <property type="match status" value="1"/>
</dbReference>
<feature type="disulfide bond" evidence="28">
    <location>
        <begin position="125"/>
        <end position="135"/>
    </location>
</feature>
<evidence type="ECO:0000256" key="26">
    <source>
        <dbReference type="ARBA" id="ARBA00023242"/>
    </source>
</evidence>
<dbReference type="Pfam" id="PF00530">
    <property type="entry name" value="SRCR"/>
    <property type="match status" value="4"/>
</dbReference>
<evidence type="ECO:0000256" key="10">
    <source>
        <dbReference type="ARBA" id="ARBA00022525"/>
    </source>
</evidence>
<dbReference type="InterPro" id="IPR019828">
    <property type="entry name" value="Lysyl_oxidase_CS"/>
</dbReference>
<dbReference type="InterPro" id="IPR001695">
    <property type="entry name" value="Lysyl_oxidase"/>
</dbReference>
<keyword evidence="24" id="KW-0804">Transcription</keyword>
<evidence type="ECO:0000256" key="2">
    <source>
        <dbReference type="ARBA" id="ARBA00004123"/>
    </source>
</evidence>
<gene>
    <name evidence="33" type="primary">LOXL2</name>
</gene>
<dbReference type="InterPro" id="IPR050912">
    <property type="entry name" value="LOX-like_protein"/>
</dbReference>
<keyword evidence="8 29" id="KW-0886">LTQ</keyword>
<feature type="disulfide bond" evidence="28">
    <location>
        <begin position="508"/>
        <end position="518"/>
    </location>
</feature>
<comment type="PTM">
    <text evidence="29">The lysine tyrosylquinone cross-link (LTQ) is generated by condensation of the epsilon-amino group of a lysine with a topaquinone produced by oxidation of tyrosine.</text>
</comment>
<feature type="chain" id="PRO_5045939883" description="Lysyl oxidase homolog" evidence="30">
    <location>
        <begin position="29"/>
        <end position="770"/>
    </location>
</feature>
<evidence type="ECO:0000256" key="15">
    <source>
        <dbReference type="ARBA" id="ARBA00022772"/>
    </source>
</evidence>
<feature type="disulfide bond" evidence="28">
    <location>
        <begin position="262"/>
        <end position="272"/>
    </location>
</feature>
<keyword evidence="11" id="KW-0272">Extracellular matrix</keyword>
<feature type="domain" description="SRCR" evidence="31">
    <location>
        <begin position="323"/>
        <end position="422"/>
    </location>
</feature>
<organism evidence="32 33">
    <name type="scientific">Gekko japonicus</name>
    <name type="common">Schlegel's Japanese gecko</name>
    <dbReference type="NCBI Taxonomy" id="146911"/>
    <lineage>
        <taxon>Eukaryota</taxon>
        <taxon>Metazoa</taxon>
        <taxon>Chordata</taxon>
        <taxon>Craniata</taxon>
        <taxon>Vertebrata</taxon>
        <taxon>Euteleostomi</taxon>
        <taxon>Lepidosauria</taxon>
        <taxon>Squamata</taxon>
        <taxon>Bifurcata</taxon>
        <taxon>Gekkota</taxon>
        <taxon>Gekkonidae</taxon>
        <taxon>Gekkoninae</taxon>
        <taxon>Gekko</taxon>
    </lineage>
</organism>
<evidence type="ECO:0000256" key="29">
    <source>
        <dbReference type="RuleBase" id="RU367046"/>
    </source>
</evidence>
<feature type="domain" description="SRCR" evidence="31">
    <location>
        <begin position="185"/>
        <end position="299"/>
    </location>
</feature>
<evidence type="ECO:0000256" key="20">
    <source>
        <dbReference type="ARBA" id="ARBA00023002"/>
    </source>
</evidence>
<proteinExistence type="inferred from homology"/>
<comment type="catalytic activity">
    <reaction evidence="27 29">
        <text>L-lysyl-[protein] + O2 + H2O = (S)-2-amino-6-oxohexanoyl-[protein] + H2O2 + NH4(+)</text>
        <dbReference type="Rhea" id="RHEA:24544"/>
        <dbReference type="Rhea" id="RHEA-COMP:9752"/>
        <dbReference type="Rhea" id="RHEA-COMP:12448"/>
        <dbReference type="ChEBI" id="CHEBI:15377"/>
        <dbReference type="ChEBI" id="CHEBI:15379"/>
        <dbReference type="ChEBI" id="CHEBI:16240"/>
        <dbReference type="ChEBI" id="CHEBI:28938"/>
        <dbReference type="ChEBI" id="CHEBI:29969"/>
        <dbReference type="ChEBI" id="CHEBI:131803"/>
        <dbReference type="EC" id="1.4.3.13"/>
    </reaction>
</comment>
<dbReference type="PROSITE" id="PS00926">
    <property type="entry name" value="LYSYL_OXIDASE"/>
    <property type="match status" value="1"/>
</dbReference>
<keyword evidence="9" id="KW-0678">Repressor</keyword>
<feature type="domain" description="SRCR" evidence="31">
    <location>
        <begin position="432"/>
        <end position="540"/>
    </location>
</feature>
<comment type="caution">
    <text evidence="28">Lacks conserved residue(s) required for the propagation of feature annotation.</text>
</comment>
<evidence type="ECO:0000259" key="31">
    <source>
        <dbReference type="PROSITE" id="PS50287"/>
    </source>
</evidence>
<evidence type="ECO:0000256" key="7">
    <source>
        <dbReference type="ARBA" id="ARBA00022454"/>
    </source>
</evidence>
<dbReference type="PRINTS" id="PR00258">
    <property type="entry name" value="SPERACTRCPTR"/>
</dbReference>
<evidence type="ECO:0000313" key="32">
    <source>
        <dbReference type="Proteomes" id="UP000694871"/>
    </source>
</evidence>
<name>A0ABM1JNM4_GEKJA</name>
<evidence type="ECO:0000256" key="16">
    <source>
        <dbReference type="ARBA" id="ARBA00022824"/>
    </source>
</evidence>
<feature type="disulfide bond" evidence="28">
    <location>
        <begin position="94"/>
        <end position="155"/>
    </location>
</feature>
<evidence type="ECO:0000256" key="22">
    <source>
        <dbReference type="ARBA" id="ARBA00023015"/>
    </source>
</evidence>
<keyword evidence="16" id="KW-0256">Endoplasmic reticulum</keyword>
<dbReference type="EC" id="1.4.3.13" evidence="29"/>
<comment type="cofactor">
    <cofactor evidence="1 29">
        <name>Cu cation</name>
        <dbReference type="ChEBI" id="CHEBI:23378"/>
    </cofactor>
</comment>
<dbReference type="InterPro" id="IPR036772">
    <property type="entry name" value="SRCR-like_dom_sf"/>
</dbReference>
<evidence type="ECO:0000256" key="30">
    <source>
        <dbReference type="SAM" id="SignalP"/>
    </source>
</evidence>